<protein>
    <submittedName>
        <fullName evidence="3">Aflatoxin B1 aldehyde reductase member 2</fullName>
    </submittedName>
</protein>
<dbReference type="OrthoDB" id="2310150at2759"/>
<dbReference type="GO" id="GO:0016491">
    <property type="term" value="F:oxidoreductase activity"/>
    <property type="evidence" value="ECO:0007669"/>
    <property type="project" value="UniProtKB-KW"/>
</dbReference>
<evidence type="ECO:0000259" key="2">
    <source>
        <dbReference type="Pfam" id="PF00248"/>
    </source>
</evidence>
<reference evidence="3" key="1">
    <citation type="submission" date="2021-06" db="EMBL/GenBank/DDBJ databases">
        <title>Genome Sequence of Mortierella hyaline Strain SCG-10, a Cold-Adapted, Nitrate-Reducing Fungus Isolated from Soil in Minnesota, USA.</title>
        <authorList>
            <person name="Aldossari N."/>
        </authorList>
    </citation>
    <scope>NUCLEOTIDE SEQUENCE</scope>
    <source>
        <strain evidence="3">SCG-10</strain>
    </source>
</reference>
<sequence length="187" mass="21087">MVKSNSTPKIILGTMTFGLETTSFETSVVRVRGAQNIKPFMDVFKSHGHEEVDTARIYGNGDTELVLGQLRMESFKIATKVWPTMPRAFAPNNLKHTFKESLAALKATKVDVFYLHMVDDTTPFDETVKAVDELYREGLFSKVRFLDENFRHECDYVLGQLSSGLLTEIHSSTLYDSLDCPTLQPGK</sequence>
<gene>
    <name evidence="3" type="primary">AKR7A2</name>
    <name evidence="3" type="ORF">KI688_007770</name>
</gene>
<dbReference type="InterPro" id="IPR036812">
    <property type="entry name" value="NAD(P)_OxRdtase_dom_sf"/>
</dbReference>
<evidence type="ECO:0000313" key="3">
    <source>
        <dbReference type="EMBL" id="KAG9061140.1"/>
    </source>
</evidence>
<dbReference type="EMBL" id="JAHRHY010000026">
    <property type="protein sequence ID" value="KAG9061140.1"/>
    <property type="molecule type" value="Genomic_DNA"/>
</dbReference>
<evidence type="ECO:0000256" key="1">
    <source>
        <dbReference type="ARBA" id="ARBA00023002"/>
    </source>
</evidence>
<dbReference type="Proteomes" id="UP000707451">
    <property type="component" value="Unassembled WGS sequence"/>
</dbReference>
<dbReference type="InterPro" id="IPR023210">
    <property type="entry name" value="NADP_OxRdtase_dom"/>
</dbReference>
<accession>A0A9P7XGS2</accession>
<feature type="domain" description="NADP-dependent oxidoreductase" evidence="2">
    <location>
        <begin position="9"/>
        <end position="140"/>
    </location>
</feature>
<evidence type="ECO:0000313" key="4">
    <source>
        <dbReference type="Proteomes" id="UP000707451"/>
    </source>
</evidence>
<dbReference type="Gene3D" id="3.20.20.100">
    <property type="entry name" value="NADP-dependent oxidoreductase domain"/>
    <property type="match status" value="1"/>
</dbReference>
<proteinExistence type="predicted"/>
<organism evidence="3 4">
    <name type="scientific">Linnemannia hyalina</name>
    <dbReference type="NCBI Taxonomy" id="64524"/>
    <lineage>
        <taxon>Eukaryota</taxon>
        <taxon>Fungi</taxon>
        <taxon>Fungi incertae sedis</taxon>
        <taxon>Mucoromycota</taxon>
        <taxon>Mortierellomycotina</taxon>
        <taxon>Mortierellomycetes</taxon>
        <taxon>Mortierellales</taxon>
        <taxon>Mortierellaceae</taxon>
        <taxon>Linnemannia</taxon>
    </lineage>
</organism>
<dbReference type="InterPro" id="IPR050523">
    <property type="entry name" value="AKR_Detox_Biosynth"/>
</dbReference>
<dbReference type="Pfam" id="PF00248">
    <property type="entry name" value="Aldo_ket_red"/>
    <property type="match status" value="1"/>
</dbReference>
<keyword evidence="4" id="KW-1185">Reference proteome</keyword>
<dbReference type="SUPFAM" id="SSF51430">
    <property type="entry name" value="NAD(P)-linked oxidoreductase"/>
    <property type="match status" value="1"/>
</dbReference>
<comment type="caution">
    <text evidence="3">The sequence shown here is derived from an EMBL/GenBank/DDBJ whole genome shotgun (WGS) entry which is preliminary data.</text>
</comment>
<name>A0A9P7XGS2_9FUNG</name>
<dbReference type="PANTHER" id="PTHR43364">
    <property type="entry name" value="NADH-SPECIFIC METHYLGLYOXAL REDUCTASE-RELATED"/>
    <property type="match status" value="1"/>
</dbReference>
<keyword evidence="1" id="KW-0560">Oxidoreductase</keyword>
<dbReference type="AlphaFoldDB" id="A0A9P7XGS2"/>
<dbReference type="PANTHER" id="PTHR43364:SF4">
    <property type="entry name" value="NAD(P)-LINKED OXIDOREDUCTASE SUPERFAMILY PROTEIN"/>
    <property type="match status" value="1"/>
</dbReference>